<sequence length="97" mass="10679">GLNKNNLCHTSPSSDPTSSPRGNFSIAATLTHSFLQSEFGDDPPYKGHRAGQKMCISAHDFLSAMREMGPDTGLKVDLERTSSRALEVVRLEDLKRF</sequence>
<reference evidence="2 3" key="1">
    <citation type="journal article" date="2012" name="PLoS Pathog.">
        <title>Diverse lifestyles and strategies of plant pathogenesis encoded in the genomes of eighteen Dothideomycetes fungi.</title>
        <authorList>
            <person name="Ohm R.A."/>
            <person name="Feau N."/>
            <person name="Henrissat B."/>
            <person name="Schoch C.L."/>
            <person name="Horwitz B.A."/>
            <person name="Barry K.W."/>
            <person name="Condon B.J."/>
            <person name="Copeland A.C."/>
            <person name="Dhillon B."/>
            <person name="Glaser F."/>
            <person name="Hesse C.N."/>
            <person name="Kosti I."/>
            <person name="LaButti K."/>
            <person name="Lindquist E.A."/>
            <person name="Lucas S."/>
            <person name="Salamov A.A."/>
            <person name="Bradshaw R.E."/>
            <person name="Ciuffetti L."/>
            <person name="Hamelin R.C."/>
            <person name="Kema G.H.J."/>
            <person name="Lawrence C."/>
            <person name="Scott J.A."/>
            <person name="Spatafora J.W."/>
            <person name="Turgeon B.G."/>
            <person name="de Wit P.J.G.M."/>
            <person name="Zhong S."/>
            <person name="Goodwin S.B."/>
            <person name="Grigoriev I.V."/>
        </authorList>
    </citation>
    <scope>NUCLEOTIDE SEQUENCE [LARGE SCALE GENOMIC DNA]</scope>
    <source>
        <strain evidence="2 3">SO2202</strain>
    </source>
</reference>
<evidence type="ECO:0000313" key="3">
    <source>
        <dbReference type="Proteomes" id="UP000016931"/>
    </source>
</evidence>
<accession>M3AXW8</accession>
<dbReference type="OrthoDB" id="1517790at2759"/>
<dbReference type="GeneID" id="27905522"/>
<evidence type="ECO:0000313" key="2">
    <source>
        <dbReference type="EMBL" id="EMF11590.1"/>
    </source>
</evidence>
<gene>
    <name evidence="2" type="ORF">SEPMUDRAFT_24365</name>
</gene>
<dbReference type="HOGENOM" id="CLU_127770_2_0_1"/>
<dbReference type="Pfam" id="PF09996">
    <property type="entry name" value="DUF2237"/>
    <property type="match status" value="1"/>
</dbReference>
<proteinExistence type="predicted"/>
<feature type="region of interest" description="Disordered" evidence="1">
    <location>
        <begin position="1"/>
        <end position="24"/>
    </location>
</feature>
<dbReference type="eggNOG" id="ENOG502T8B2">
    <property type="taxonomic scope" value="Eukaryota"/>
</dbReference>
<evidence type="ECO:0000256" key="1">
    <source>
        <dbReference type="SAM" id="MobiDB-lite"/>
    </source>
</evidence>
<dbReference type="Proteomes" id="UP000016931">
    <property type="component" value="Unassembled WGS sequence"/>
</dbReference>
<dbReference type="RefSeq" id="XP_016759711.1">
    <property type="nucleotide sequence ID" value="XM_016908385.1"/>
</dbReference>
<protein>
    <submittedName>
        <fullName evidence="2">Uncharacterized protein</fullName>
    </submittedName>
</protein>
<dbReference type="Gene3D" id="3.30.56.110">
    <property type="entry name" value="Protein of unknown function DUF2237"/>
    <property type="match status" value="1"/>
</dbReference>
<feature type="compositionally biased region" description="Low complexity" evidence="1">
    <location>
        <begin position="10"/>
        <end position="20"/>
    </location>
</feature>
<name>M3AXW8_SPHMS</name>
<keyword evidence="3" id="KW-1185">Reference proteome</keyword>
<dbReference type="AlphaFoldDB" id="M3AXW8"/>
<organism evidence="2 3">
    <name type="scientific">Sphaerulina musiva (strain SO2202)</name>
    <name type="common">Poplar stem canker fungus</name>
    <name type="synonym">Septoria musiva</name>
    <dbReference type="NCBI Taxonomy" id="692275"/>
    <lineage>
        <taxon>Eukaryota</taxon>
        <taxon>Fungi</taxon>
        <taxon>Dikarya</taxon>
        <taxon>Ascomycota</taxon>
        <taxon>Pezizomycotina</taxon>
        <taxon>Dothideomycetes</taxon>
        <taxon>Dothideomycetidae</taxon>
        <taxon>Mycosphaerellales</taxon>
        <taxon>Mycosphaerellaceae</taxon>
        <taxon>Sphaerulina</taxon>
    </lineage>
</organism>
<feature type="non-terminal residue" evidence="2">
    <location>
        <position position="97"/>
    </location>
</feature>
<dbReference type="EMBL" id="KB456266">
    <property type="protein sequence ID" value="EMF11590.1"/>
    <property type="molecule type" value="Genomic_DNA"/>
</dbReference>
<feature type="non-terminal residue" evidence="2">
    <location>
        <position position="1"/>
    </location>
</feature>
<dbReference type="OMA" id="CISAYDF"/>
<dbReference type="InterPro" id="IPR018714">
    <property type="entry name" value="DUF2237"/>
</dbReference>